<dbReference type="GO" id="GO:0005737">
    <property type="term" value="C:cytoplasm"/>
    <property type="evidence" value="ECO:0007669"/>
    <property type="project" value="InterPro"/>
</dbReference>
<feature type="binding site" evidence="9">
    <location>
        <position position="54"/>
    </location>
    <ligand>
        <name>Mg(2+)</name>
        <dbReference type="ChEBI" id="CHEBI:18420"/>
    </ligand>
</feature>
<evidence type="ECO:0000256" key="5">
    <source>
        <dbReference type="ARBA" id="ARBA00023098"/>
    </source>
</evidence>
<dbReference type="GO" id="GO:0120536">
    <property type="term" value="F:heptaprenylglyceryl phosphate synthase activity"/>
    <property type="evidence" value="ECO:0007669"/>
    <property type="project" value="UniProtKB-ARBA"/>
</dbReference>
<dbReference type="GO" id="GO:0000287">
    <property type="term" value="F:magnesium ion binding"/>
    <property type="evidence" value="ECO:0007669"/>
    <property type="project" value="UniProtKB-UniRule"/>
</dbReference>
<keyword evidence="11" id="KW-1185">Reference proteome</keyword>
<feature type="binding site" evidence="9">
    <location>
        <begin position="227"/>
        <end position="228"/>
    </location>
    <ligand>
        <name>sn-glycerol 1-phosphate</name>
        <dbReference type="ChEBI" id="CHEBI:57685"/>
    </ligand>
</feature>
<dbReference type="PANTHER" id="PTHR40029">
    <property type="match status" value="1"/>
</dbReference>
<evidence type="ECO:0000256" key="1">
    <source>
        <dbReference type="ARBA" id="ARBA00022516"/>
    </source>
</evidence>
<feature type="binding site" evidence="9">
    <location>
        <begin position="205"/>
        <end position="206"/>
    </location>
    <ligand>
        <name>sn-glycerol 1-phosphate</name>
        <dbReference type="ChEBI" id="CHEBI:57685"/>
    </ligand>
</feature>
<dbReference type="GO" id="GO:0047294">
    <property type="term" value="F:phosphoglycerol geranylgeranyltransferase activity"/>
    <property type="evidence" value="ECO:0007669"/>
    <property type="project" value="UniProtKB-UniRule"/>
</dbReference>
<dbReference type="NCBIfam" id="TIGR01769">
    <property type="entry name" value="GGGP"/>
    <property type="match status" value="1"/>
</dbReference>
<gene>
    <name evidence="10" type="ORF">JL102_02235</name>
</gene>
<comment type="catalytic activity">
    <reaction evidence="8 9">
        <text>sn-glycerol 1-phosphate + (2E,6E,10E)-geranylgeranyl diphosphate = sn-3-O-(geranylgeranyl)glycerol 1-phosphate + diphosphate</text>
        <dbReference type="Rhea" id="RHEA:23404"/>
        <dbReference type="ChEBI" id="CHEBI:33019"/>
        <dbReference type="ChEBI" id="CHEBI:57677"/>
        <dbReference type="ChEBI" id="CHEBI:57685"/>
        <dbReference type="ChEBI" id="CHEBI:58756"/>
        <dbReference type="EC" id="2.5.1.41"/>
    </reaction>
</comment>
<proteinExistence type="inferred from homology"/>
<comment type="function">
    <text evidence="9">Prenyltransferase that catalyzes the transfer of the geranylgeranyl moiety of geranylgeranyl diphosphate (GGPP) to the C3 hydroxyl of sn-glycerol-1-phosphate (G1P).</text>
</comment>
<organism evidence="10 11">
    <name type="scientific">Fulvivirga sediminis</name>
    <dbReference type="NCBI Taxonomy" id="2803949"/>
    <lineage>
        <taxon>Bacteria</taxon>
        <taxon>Pseudomonadati</taxon>
        <taxon>Bacteroidota</taxon>
        <taxon>Cytophagia</taxon>
        <taxon>Cytophagales</taxon>
        <taxon>Fulvivirgaceae</taxon>
        <taxon>Fulvivirga</taxon>
    </lineage>
</organism>
<evidence type="ECO:0000313" key="10">
    <source>
        <dbReference type="EMBL" id="MBL3654935.1"/>
    </source>
</evidence>
<keyword evidence="3 9" id="KW-0479">Metal-binding</keyword>
<feature type="binding site" evidence="9">
    <location>
        <begin position="174"/>
        <end position="180"/>
    </location>
    <ligand>
        <name>sn-glycerol 1-phosphate</name>
        <dbReference type="ChEBI" id="CHEBI:57685"/>
    </ligand>
</feature>
<evidence type="ECO:0000256" key="3">
    <source>
        <dbReference type="ARBA" id="ARBA00022723"/>
    </source>
</evidence>
<evidence type="ECO:0000313" key="11">
    <source>
        <dbReference type="Proteomes" id="UP000659388"/>
    </source>
</evidence>
<keyword evidence="5 9" id="KW-0443">Lipid metabolism</keyword>
<comment type="cofactor">
    <cofactor evidence="9">
        <name>Mg(2+)</name>
        <dbReference type="ChEBI" id="CHEBI:18420"/>
    </cofactor>
</comment>
<dbReference type="PANTHER" id="PTHR40029:SF2">
    <property type="entry name" value="HEPTAPRENYLGLYCERYL PHOSPHATE SYNTHASE"/>
    <property type="match status" value="1"/>
</dbReference>
<dbReference type="NCBIfam" id="TIGR01768">
    <property type="entry name" value="GGGP-family"/>
    <property type="match status" value="1"/>
</dbReference>
<name>A0A937F3B7_9BACT</name>
<dbReference type="EMBL" id="JAESIY010000001">
    <property type="protein sequence ID" value="MBL3654935.1"/>
    <property type="molecule type" value="Genomic_DNA"/>
</dbReference>
<dbReference type="InterPro" id="IPR008205">
    <property type="entry name" value="GGGP_HepGP_synthase"/>
</dbReference>
<dbReference type="NCBIfam" id="NF003198">
    <property type="entry name" value="PRK04169.1-2"/>
    <property type="match status" value="1"/>
</dbReference>
<protein>
    <recommendedName>
        <fullName evidence="9">Geranylgeranylglyceryl phosphate synthase</fullName>
        <shortName evidence="9">GGGP synthase</shortName>
        <shortName evidence="9">GGGPS</shortName>
        <ecNumber evidence="9">2.5.1.41</ecNumber>
    </recommendedName>
    <alternativeName>
        <fullName evidence="9">(S)-3-O-geranylgeranylglyceryl phosphate synthase</fullName>
    </alternativeName>
    <alternativeName>
        <fullName evidence="9">Phosphoglycerol geranylgeranyltransferase</fullName>
    </alternativeName>
</protein>
<dbReference type="RefSeq" id="WP_202242045.1">
    <property type="nucleotide sequence ID" value="NZ_JAESIY010000001.1"/>
</dbReference>
<keyword evidence="2 9" id="KW-0808">Transferase</keyword>
<dbReference type="HAMAP" id="MF_00112">
    <property type="entry name" value="GGGP_HepGP_synthase"/>
    <property type="match status" value="1"/>
</dbReference>
<keyword evidence="7 9" id="KW-1208">Phospholipid metabolism</keyword>
<dbReference type="InterPro" id="IPR010946">
    <property type="entry name" value="GGGP_synth"/>
</dbReference>
<dbReference type="InterPro" id="IPR039074">
    <property type="entry name" value="GGGP/HepGP_synthase_I"/>
</dbReference>
<dbReference type="Gene3D" id="3.20.20.390">
    <property type="entry name" value="FMN-linked oxidoreductases"/>
    <property type="match status" value="1"/>
</dbReference>
<keyword evidence="4 9" id="KW-0460">Magnesium</keyword>
<evidence type="ECO:0000256" key="9">
    <source>
        <dbReference type="HAMAP-Rule" id="MF_00112"/>
    </source>
</evidence>
<dbReference type="SUPFAM" id="SSF51395">
    <property type="entry name" value="FMN-linked oxidoreductases"/>
    <property type="match status" value="1"/>
</dbReference>
<keyword evidence="6 9" id="KW-0594">Phospholipid biosynthesis</keyword>
<feature type="binding site" evidence="9">
    <location>
        <position position="24"/>
    </location>
    <ligand>
        <name>Mg(2+)</name>
        <dbReference type="ChEBI" id="CHEBI:18420"/>
    </ligand>
</feature>
<dbReference type="AlphaFoldDB" id="A0A937F3B7"/>
<sequence length="254" mass="27254">MMNILKTLNQRKLTGQKSLALLIDPDNVEKPSDLGTLIHLAKECYVDYIFIGGSLITQSNVGKIINTIKKECSLPTILFPGNNMHIDLSADAILFLSLISGRNPEFLIGQHVVAAPILKNSGIEILPTGYMLINSDTTSAVSYMSNTSPIPPDKYSVAACTAMAGEMLGLKLIFMDAGSGAKTAITPKMISQVNRSINVPLIVGGGIDSAYKAKESLEAGADMIVIGNAAEKNPNLMIEVSEKIYDFNKSLNIH</sequence>
<evidence type="ECO:0000256" key="8">
    <source>
        <dbReference type="ARBA" id="ARBA00047288"/>
    </source>
</evidence>
<reference evidence="10" key="1">
    <citation type="submission" date="2021-01" db="EMBL/GenBank/DDBJ databases">
        <title>Fulvivirga kasyanovii gen. nov., sp nov., a novel member of the phylum Bacteroidetes isolated from seawater in a mussel farm.</title>
        <authorList>
            <person name="Zhao L.-H."/>
            <person name="Wang Z.-J."/>
        </authorList>
    </citation>
    <scope>NUCLEOTIDE SEQUENCE</scope>
    <source>
        <strain evidence="10">2943</strain>
    </source>
</reference>
<dbReference type="GO" id="GO:0046474">
    <property type="term" value="P:glycerophospholipid biosynthetic process"/>
    <property type="evidence" value="ECO:0007669"/>
    <property type="project" value="UniProtKB-UniRule"/>
</dbReference>
<comment type="caution">
    <text evidence="10">The sequence shown here is derived from an EMBL/GenBank/DDBJ whole genome shotgun (WGS) entry which is preliminary data.</text>
</comment>
<dbReference type="EC" id="2.5.1.41" evidence="9"/>
<evidence type="ECO:0000256" key="2">
    <source>
        <dbReference type="ARBA" id="ARBA00022679"/>
    </source>
</evidence>
<dbReference type="Pfam" id="PF01884">
    <property type="entry name" value="PcrB"/>
    <property type="match status" value="1"/>
</dbReference>
<comment type="caution">
    <text evidence="9">Lacks conserved residue(s) required for the propagation of feature annotation.</text>
</comment>
<evidence type="ECO:0000256" key="7">
    <source>
        <dbReference type="ARBA" id="ARBA00023264"/>
    </source>
</evidence>
<accession>A0A937F3B7</accession>
<dbReference type="InterPro" id="IPR038597">
    <property type="entry name" value="GGGP/HepGP_synthase_sf"/>
</dbReference>
<comment type="similarity">
    <text evidence="9">Belongs to the GGGP/HepGP synthase family. Group II subfamily.</text>
</comment>
<dbReference type="Proteomes" id="UP000659388">
    <property type="component" value="Unassembled WGS sequence"/>
</dbReference>
<keyword evidence="1 9" id="KW-0444">Lipid biosynthesis</keyword>
<evidence type="ECO:0000256" key="4">
    <source>
        <dbReference type="ARBA" id="ARBA00022842"/>
    </source>
</evidence>
<evidence type="ECO:0000256" key="6">
    <source>
        <dbReference type="ARBA" id="ARBA00023209"/>
    </source>
</evidence>